<gene>
    <name evidence="12" type="ORF">SAMN02745218_00471</name>
</gene>
<dbReference type="CDD" id="cd00207">
    <property type="entry name" value="fer2"/>
    <property type="match status" value="1"/>
</dbReference>
<dbReference type="SMART" id="SM00929">
    <property type="entry name" value="NADH-G_4Fe-4S_3"/>
    <property type="match status" value="1"/>
</dbReference>
<dbReference type="Pfam" id="PF10588">
    <property type="entry name" value="NADH-G_4Fe-4S_3"/>
    <property type="match status" value="1"/>
</dbReference>
<comment type="cofactor">
    <cofactor evidence="1">
        <name>[4Fe-4S] cluster</name>
        <dbReference type="ChEBI" id="CHEBI:49883"/>
    </cofactor>
</comment>
<dbReference type="SUPFAM" id="SSF54862">
    <property type="entry name" value="4Fe-4S ferredoxins"/>
    <property type="match status" value="1"/>
</dbReference>
<dbReference type="Pfam" id="PF02906">
    <property type="entry name" value="Fe_hyd_lg_C"/>
    <property type="match status" value="1"/>
</dbReference>
<dbReference type="GO" id="GO:0008137">
    <property type="term" value="F:NADH dehydrogenase (ubiquinone) activity"/>
    <property type="evidence" value="ECO:0007669"/>
    <property type="project" value="InterPro"/>
</dbReference>
<dbReference type="GO" id="GO:0005506">
    <property type="term" value="F:iron ion binding"/>
    <property type="evidence" value="ECO:0007669"/>
    <property type="project" value="InterPro"/>
</dbReference>
<organism evidence="12 13">
    <name type="scientific">Desulfofundulus australicus DSM 11792</name>
    <dbReference type="NCBI Taxonomy" id="1121425"/>
    <lineage>
        <taxon>Bacteria</taxon>
        <taxon>Bacillati</taxon>
        <taxon>Bacillota</taxon>
        <taxon>Clostridia</taxon>
        <taxon>Eubacteriales</taxon>
        <taxon>Peptococcaceae</taxon>
        <taxon>Desulfofundulus</taxon>
    </lineage>
</organism>
<keyword evidence="8" id="KW-0411">Iron-sulfur</keyword>
<evidence type="ECO:0000256" key="7">
    <source>
        <dbReference type="ARBA" id="ARBA00023004"/>
    </source>
</evidence>
<dbReference type="OrthoDB" id="9805142at2"/>
<dbReference type="Gene3D" id="3.10.20.740">
    <property type="match status" value="1"/>
</dbReference>
<evidence type="ECO:0000259" key="10">
    <source>
        <dbReference type="PROSITE" id="PS51379"/>
    </source>
</evidence>
<evidence type="ECO:0000256" key="8">
    <source>
        <dbReference type="ARBA" id="ARBA00023014"/>
    </source>
</evidence>
<dbReference type="FunFam" id="3.10.20.740:FF:000005">
    <property type="entry name" value="NADH:ubiquinone oxidoreductase subunit"/>
    <property type="match status" value="1"/>
</dbReference>
<keyword evidence="5" id="KW-0677">Repeat</keyword>
<dbReference type="InterPro" id="IPR050340">
    <property type="entry name" value="Cytosolic_Fe-S_CAF"/>
</dbReference>
<keyword evidence="6" id="KW-0560">Oxidoreductase</keyword>
<dbReference type="InterPro" id="IPR017896">
    <property type="entry name" value="4Fe4S_Fe-S-bd"/>
</dbReference>
<feature type="domain" description="2Fe-2S ferredoxin-type" evidence="9">
    <location>
        <begin position="2"/>
        <end position="80"/>
    </location>
</feature>
<dbReference type="InterPro" id="IPR036010">
    <property type="entry name" value="2Fe-2S_ferredoxin-like_sf"/>
</dbReference>
<dbReference type="FunFam" id="3.30.70.20:FF:000035">
    <property type="entry name" value="Iron hydrogenase 1"/>
    <property type="match status" value="1"/>
</dbReference>
<sequence length="574" mass="62394">MSLVTLTIDGQQVQVPPGTTILAAARQAGIRIPTLCYLEELNVIGACRLCLVQVEGARALVAACVTRAAEGMVVHTSTPAVRHARRLNLELIMSNHPRECLTCLRNTSCELQQLAAELGVGEIRFQGEVSPYEVDDSSPAIIRDPRKCVLCRRCVAVCEKVQGVSAIAVQERGFDTVVAPAFLAPLGEVNCVNCGQCSLVCPTAAIHERDETEKVWAALADPQMHVVVQTAPAVRVSIGEMFGLEPGSIVTGKLVAALRRLGFDKVFDTDFTADLTIMEEGSELIHRLQNGGRLPLITSCSPGWIKFIEHFYPSLLPNLSTCKSPQQMFGALAKTYYAQKEGIDPARIFVVSIMPCTAKKYEAGRPEMNSSGYRDVDVVLTTRELGRMLKQAGIDFDSLPEEDYDAPLGISTGAGVIFGATGGVMEAALRTAYELVTGATLVSLDFEEVRGLEGVKEASVNLAGTELKVAVAHGLGNARKVLDAVVNREREYHFIEIMCCPGGCIGGGGQPLPVDNEIRARRIAAIYQADRQMPLRKSHENPAVQALYREFLGEPLGRRSHELLHTHYTPRERF</sequence>
<evidence type="ECO:0000256" key="1">
    <source>
        <dbReference type="ARBA" id="ARBA00001966"/>
    </source>
</evidence>
<dbReference type="Proteomes" id="UP000184196">
    <property type="component" value="Unassembled WGS sequence"/>
</dbReference>
<dbReference type="RefSeq" id="WP_073162912.1">
    <property type="nucleotide sequence ID" value="NZ_FQUW01000006.1"/>
</dbReference>
<dbReference type="InterPro" id="IPR003149">
    <property type="entry name" value="Fe_hydrogenase_ssu"/>
</dbReference>
<dbReference type="FunFam" id="4.10.260.20:FF:000001">
    <property type="entry name" value="NADP-reducing hydrogenase subunit HndD"/>
    <property type="match status" value="1"/>
</dbReference>
<dbReference type="Gene3D" id="3.30.70.20">
    <property type="match status" value="1"/>
</dbReference>
<dbReference type="InterPro" id="IPR004108">
    <property type="entry name" value="Fe_hydrogenase_lsu_C"/>
</dbReference>
<dbReference type="InterPro" id="IPR001041">
    <property type="entry name" value="2Fe-2S_ferredoxin-type"/>
</dbReference>
<dbReference type="PROSITE" id="PS00198">
    <property type="entry name" value="4FE4S_FER_1"/>
    <property type="match status" value="1"/>
</dbReference>
<dbReference type="GO" id="GO:0042773">
    <property type="term" value="P:ATP synthesis coupled electron transport"/>
    <property type="evidence" value="ECO:0007669"/>
    <property type="project" value="InterPro"/>
</dbReference>
<dbReference type="NCBIfam" id="NF040763">
    <property type="entry name" value="FeFe_hydrog_A6"/>
    <property type="match status" value="1"/>
</dbReference>
<dbReference type="Gene3D" id="3.40.50.1780">
    <property type="match status" value="1"/>
</dbReference>
<dbReference type="Gene3D" id="4.10.260.20">
    <property type="entry name" value="Iron hydrogenase, small subunit"/>
    <property type="match status" value="1"/>
</dbReference>
<name>A0A1M4UCU2_9FIRM</name>
<dbReference type="InterPro" id="IPR009016">
    <property type="entry name" value="Fe_hydrogenase"/>
</dbReference>
<accession>A0A1M4UCU2</accession>
<protein>
    <submittedName>
        <fullName evidence="12">NAD(P)-dependent iron-only hydrogenase catalytic subunit</fullName>
    </submittedName>
</protein>
<proteinExistence type="predicted"/>
<dbReference type="InterPro" id="IPR049830">
    <property type="entry name" value="HndD"/>
</dbReference>
<dbReference type="AlphaFoldDB" id="A0A1M4UCU2"/>
<dbReference type="GO" id="GO:0008901">
    <property type="term" value="F:ferredoxin hydrogenase activity"/>
    <property type="evidence" value="ECO:0007669"/>
    <property type="project" value="InterPro"/>
</dbReference>
<dbReference type="PANTHER" id="PTHR11615">
    <property type="entry name" value="NITRATE, FORMATE, IRON DEHYDROGENASE"/>
    <property type="match status" value="1"/>
</dbReference>
<keyword evidence="7" id="KW-0408">Iron</keyword>
<keyword evidence="4" id="KW-0479">Metal-binding</keyword>
<dbReference type="NCBIfam" id="TIGR02512">
    <property type="entry name" value="FeFe_hydrog_A"/>
    <property type="match status" value="1"/>
</dbReference>
<evidence type="ECO:0000256" key="3">
    <source>
        <dbReference type="ARBA" id="ARBA00022714"/>
    </source>
</evidence>
<keyword evidence="3" id="KW-0001">2Fe-2S</keyword>
<evidence type="ECO:0000313" key="13">
    <source>
        <dbReference type="Proteomes" id="UP000184196"/>
    </source>
</evidence>
<dbReference type="SUPFAM" id="SSF54292">
    <property type="entry name" value="2Fe-2S ferredoxin-like"/>
    <property type="match status" value="1"/>
</dbReference>
<dbReference type="SUPFAM" id="SSF53920">
    <property type="entry name" value="Fe-only hydrogenase"/>
    <property type="match status" value="1"/>
</dbReference>
<dbReference type="InterPro" id="IPR000283">
    <property type="entry name" value="NADH_UbQ_OxRdtase_75kDa_su_CS"/>
</dbReference>
<feature type="domain" description="4Fe-4S ferredoxin-type" evidence="10">
    <location>
        <begin position="139"/>
        <end position="169"/>
    </location>
</feature>
<dbReference type="Pfam" id="PF12838">
    <property type="entry name" value="Fer4_7"/>
    <property type="match status" value="1"/>
</dbReference>
<dbReference type="EMBL" id="FQUW01000006">
    <property type="protein sequence ID" value="SHE54393.1"/>
    <property type="molecule type" value="Genomic_DNA"/>
</dbReference>
<evidence type="ECO:0000256" key="5">
    <source>
        <dbReference type="ARBA" id="ARBA00022737"/>
    </source>
</evidence>
<dbReference type="GO" id="GO:0016020">
    <property type="term" value="C:membrane"/>
    <property type="evidence" value="ECO:0007669"/>
    <property type="project" value="InterPro"/>
</dbReference>
<evidence type="ECO:0000313" key="12">
    <source>
        <dbReference type="EMBL" id="SHE54393.1"/>
    </source>
</evidence>
<evidence type="ECO:0000259" key="9">
    <source>
        <dbReference type="PROSITE" id="PS51085"/>
    </source>
</evidence>
<dbReference type="PROSITE" id="PS00641">
    <property type="entry name" value="COMPLEX1_75K_1"/>
    <property type="match status" value="1"/>
</dbReference>
<dbReference type="InterPro" id="IPR013352">
    <property type="entry name" value="Fe_hydrogenase_subset"/>
</dbReference>
<dbReference type="Pfam" id="PF02256">
    <property type="entry name" value="Fe_hyd_SSU"/>
    <property type="match status" value="1"/>
</dbReference>
<dbReference type="Gene3D" id="3.40.950.10">
    <property type="entry name" value="Fe-only Hydrogenase (Larger Subunit), Chain L, domain 3"/>
    <property type="match status" value="1"/>
</dbReference>
<feature type="domain" description="4Fe-4S His(Cys)3-ligated-type" evidence="11">
    <location>
        <begin position="80"/>
        <end position="119"/>
    </location>
</feature>
<dbReference type="PROSITE" id="PS51839">
    <property type="entry name" value="4FE4S_HC3"/>
    <property type="match status" value="1"/>
</dbReference>
<dbReference type="SMART" id="SM00902">
    <property type="entry name" value="Fe_hyd_SSU"/>
    <property type="match status" value="1"/>
</dbReference>
<dbReference type="InterPro" id="IPR017900">
    <property type="entry name" value="4Fe4S_Fe_S_CS"/>
</dbReference>
<reference evidence="13" key="1">
    <citation type="submission" date="2016-11" db="EMBL/GenBank/DDBJ databases">
        <authorList>
            <person name="Varghese N."/>
            <person name="Submissions S."/>
        </authorList>
    </citation>
    <scope>NUCLEOTIDE SEQUENCE [LARGE SCALE GENOMIC DNA]</scope>
    <source>
        <strain evidence="13">DSM 11792</strain>
    </source>
</reference>
<evidence type="ECO:0000256" key="6">
    <source>
        <dbReference type="ARBA" id="ARBA00023002"/>
    </source>
</evidence>
<dbReference type="Pfam" id="PF13510">
    <property type="entry name" value="Fer2_4"/>
    <property type="match status" value="1"/>
</dbReference>
<dbReference type="GO" id="GO:0051539">
    <property type="term" value="F:4 iron, 4 sulfur cluster binding"/>
    <property type="evidence" value="ECO:0007669"/>
    <property type="project" value="UniProtKB-KW"/>
</dbReference>
<dbReference type="PROSITE" id="PS51085">
    <property type="entry name" value="2FE2S_FER_2"/>
    <property type="match status" value="1"/>
</dbReference>
<dbReference type="InterPro" id="IPR019574">
    <property type="entry name" value="NADH_UbQ_OxRdtase_Gsu_4Fe4S-bd"/>
</dbReference>
<evidence type="ECO:0000259" key="11">
    <source>
        <dbReference type="PROSITE" id="PS51839"/>
    </source>
</evidence>
<dbReference type="PROSITE" id="PS51379">
    <property type="entry name" value="4FE4S_FER_2"/>
    <property type="match status" value="2"/>
</dbReference>
<keyword evidence="2" id="KW-0004">4Fe-4S</keyword>
<feature type="domain" description="4Fe-4S ferredoxin-type" evidence="10">
    <location>
        <begin position="182"/>
        <end position="211"/>
    </location>
</feature>
<dbReference type="InterPro" id="IPR036991">
    <property type="entry name" value="Fe_hydrogenase_ssu_sf"/>
</dbReference>
<dbReference type="GO" id="GO:0051537">
    <property type="term" value="F:2 iron, 2 sulfur cluster binding"/>
    <property type="evidence" value="ECO:0007669"/>
    <property type="project" value="UniProtKB-KW"/>
</dbReference>
<evidence type="ECO:0000256" key="2">
    <source>
        <dbReference type="ARBA" id="ARBA00022485"/>
    </source>
</evidence>
<evidence type="ECO:0000256" key="4">
    <source>
        <dbReference type="ARBA" id="ARBA00022723"/>
    </source>
</evidence>
<keyword evidence="13" id="KW-1185">Reference proteome</keyword>